<dbReference type="EMBL" id="JBJKBG010000007">
    <property type="protein sequence ID" value="KAL3730556.1"/>
    <property type="molecule type" value="Genomic_DNA"/>
</dbReference>
<evidence type="ECO:0000313" key="4">
    <source>
        <dbReference type="EMBL" id="KAL3730556.1"/>
    </source>
</evidence>
<dbReference type="SUPFAM" id="SSF53474">
    <property type="entry name" value="alpha/beta-Hydrolases"/>
    <property type="match status" value="1"/>
</dbReference>
<accession>A0ABD3K1U5</accession>
<organism evidence="4 5">
    <name type="scientific">Eucalyptus globulus</name>
    <name type="common">Tasmanian blue gum</name>
    <dbReference type="NCBI Taxonomy" id="34317"/>
    <lineage>
        <taxon>Eukaryota</taxon>
        <taxon>Viridiplantae</taxon>
        <taxon>Streptophyta</taxon>
        <taxon>Embryophyta</taxon>
        <taxon>Tracheophyta</taxon>
        <taxon>Spermatophyta</taxon>
        <taxon>Magnoliopsida</taxon>
        <taxon>eudicotyledons</taxon>
        <taxon>Gunneridae</taxon>
        <taxon>Pentapetalae</taxon>
        <taxon>rosids</taxon>
        <taxon>malvids</taxon>
        <taxon>Myrtales</taxon>
        <taxon>Myrtaceae</taxon>
        <taxon>Myrtoideae</taxon>
        <taxon>Eucalypteae</taxon>
        <taxon>Eucalyptus</taxon>
    </lineage>
</organism>
<dbReference type="Proteomes" id="UP001634007">
    <property type="component" value="Unassembled WGS sequence"/>
</dbReference>
<dbReference type="InterPro" id="IPR029058">
    <property type="entry name" value="AB_hydrolase_fold"/>
</dbReference>
<reference evidence="4 5" key="1">
    <citation type="submission" date="2024-11" db="EMBL/GenBank/DDBJ databases">
        <title>Chromosome-level genome assembly of Eucalyptus globulus Labill. provides insights into its genome evolution.</title>
        <authorList>
            <person name="Li X."/>
        </authorList>
    </citation>
    <scope>NUCLEOTIDE SEQUENCE [LARGE SCALE GENOMIC DNA]</scope>
    <source>
        <strain evidence="4">CL2024</strain>
        <tissue evidence="4">Fresh tender leaves</tissue>
    </source>
</reference>
<sequence>MQEHNKKSCLTLFVLLLNSSLASTSVKNLITETEVAHDLLPAVRIYKDGRVERLVGTATVSPSLGEKTGVQSKDVAISSDSSVSARLYIPKAAIGSLHKLPVPVYFHRGGFTFETAQSPTYHNYLNALVAEANITDISVDYRRAPKHPLPTAYNDSWTSLKWVAAHFAGNGPEEWLNSHANLSKCGNIVHNMGIQLGEEKLNGVEIAGAIMVLFFLGNEPLPWHKSSSIALCITGSMRRPLHSLMLGTDPRLSSFGVDRVLIFSGWSGVVDVMEAPREDHLFHLLNPSCDNAERMMKKLASFMSEDN</sequence>
<protein>
    <recommendedName>
        <fullName evidence="3">Alpha/beta hydrolase fold-3 domain-containing protein</fullName>
    </recommendedName>
</protein>
<dbReference type="PANTHER" id="PTHR23024">
    <property type="entry name" value="ARYLACETAMIDE DEACETYLASE"/>
    <property type="match status" value="1"/>
</dbReference>
<evidence type="ECO:0000256" key="1">
    <source>
        <dbReference type="ARBA" id="ARBA00010515"/>
    </source>
</evidence>
<dbReference type="InterPro" id="IPR050466">
    <property type="entry name" value="Carboxylest/Gibb_receptor"/>
</dbReference>
<evidence type="ECO:0000259" key="3">
    <source>
        <dbReference type="Pfam" id="PF07859"/>
    </source>
</evidence>
<feature type="domain" description="Alpha/beta hydrolase fold-3" evidence="3">
    <location>
        <begin position="104"/>
        <end position="200"/>
    </location>
</feature>
<dbReference type="InterPro" id="IPR013094">
    <property type="entry name" value="AB_hydrolase_3"/>
</dbReference>
<keyword evidence="2" id="KW-0732">Signal</keyword>
<dbReference type="Gene3D" id="3.40.50.1820">
    <property type="entry name" value="alpha/beta hydrolase"/>
    <property type="match status" value="1"/>
</dbReference>
<feature type="signal peptide" evidence="2">
    <location>
        <begin position="1"/>
        <end position="24"/>
    </location>
</feature>
<comment type="caution">
    <text evidence="4">The sequence shown here is derived from an EMBL/GenBank/DDBJ whole genome shotgun (WGS) entry which is preliminary data.</text>
</comment>
<proteinExistence type="inferred from homology"/>
<keyword evidence="5" id="KW-1185">Reference proteome</keyword>
<evidence type="ECO:0000313" key="5">
    <source>
        <dbReference type="Proteomes" id="UP001634007"/>
    </source>
</evidence>
<dbReference type="PANTHER" id="PTHR23024:SF467">
    <property type="entry name" value="CARBOXYLESTERASE 12-RELATED"/>
    <property type="match status" value="1"/>
</dbReference>
<evidence type="ECO:0000256" key="2">
    <source>
        <dbReference type="SAM" id="SignalP"/>
    </source>
</evidence>
<dbReference type="AlphaFoldDB" id="A0ABD3K1U5"/>
<comment type="similarity">
    <text evidence="1">Belongs to the 'GDXG' lipolytic enzyme family.</text>
</comment>
<feature type="chain" id="PRO_5044853670" description="Alpha/beta hydrolase fold-3 domain-containing protein" evidence="2">
    <location>
        <begin position="25"/>
        <end position="307"/>
    </location>
</feature>
<name>A0ABD3K1U5_EUCGL</name>
<gene>
    <name evidence="4" type="ORF">ACJRO7_027556</name>
</gene>
<dbReference type="Pfam" id="PF07859">
    <property type="entry name" value="Abhydrolase_3"/>
    <property type="match status" value="1"/>
</dbReference>